<comment type="caution">
    <text evidence="9">The sequence shown here is derived from an EMBL/GenBank/DDBJ whole genome shotgun (WGS) entry which is preliminary data.</text>
</comment>
<evidence type="ECO:0000256" key="4">
    <source>
        <dbReference type="ARBA" id="ARBA00022989"/>
    </source>
</evidence>
<keyword evidence="10" id="KW-1185">Reference proteome</keyword>
<feature type="domain" description="DUF4131" evidence="8">
    <location>
        <begin position="26"/>
        <end position="195"/>
    </location>
</feature>
<keyword evidence="4 6" id="KW-1133">Transmembrane helix</keyword>
<feature type="transmembrane region" description="Helical" evidence="6">
    <location>
        <begin position="455"/>
        <end position="474"/>
    </location>
</feature>
<accession>A0A1S2VQY7</accession>
<dbReference type="InterPro" id="IPR052159">
    <property type="entry name" value="Competence_DNA_uptake"/>
</dbReference>
<feature type="transmembrane region" description="Helical" evidence="6">
    <location>
        <begin position="344"/>
        <end position="373"/>
    </location>
</feature>
<sequence>MTYPVVRFVIALITGIVTYETIALPNWPIYLIGSIGLFAFLQGLIPLKNRSVTQNKLFQGFGALILFFTLGWYTTWMHDERNTPTHLTRQTDSLVAYEAVITGQPEARARSYRVLLSLSRGKTASGWRPVSGAIIAYLDKATAAGIPVNAPVYGQRWLVYGTPVPVEPPKNPGSLDYKRYLRHQQIHYQQFIRPHQRLVLSTGNPNPVKAWAISLNQWADSVFAAQISSRTEYGIVKAMLLGATDSLDPDTYTEYATAGAIHILSVSGLHVSILFLALTWVVSLVKRKARYPWIWPAVQLYILWFYALMTGLEPAVLRSAGMFTVLILAKAMDRPQSLANSLAVSALFVLFFSPYTLFSAGFQLSYLAVAGIGTWHPGLYQSVTFKHPWVNKLWEVSSVALVAQLITFPLAVYYFHQFPTYFLLANPVVLVLSNVLLYTGMAALLFSWIPYVNTLAGFFLQKIVWLMNGSVQLVGQLPKAALENLWLSAEELVLLYALIFAVVWAITSRKIMAPGLAACLSFWLAGSLLMDDYQLDRQQRFAVHYLPHYTAISVTDGHKATLLTDFAPSKDQRTFDFHLKNTFGQWAVDQITPVDLTEDSTQTNIPIARTEAYTLWVVHGKSILIINKLNRHAFWRLPAVVDIAVIRKNALRNWQQLDGRVVARNLILDSSNSPRLTARLLAEARTRHIPCFSVNQQGAFLAEK</sequence>
<feature type="transmembrane region" description="Helical" evidence="6">
    <location>
        <begin position="393"/>
        <end position="415"/>
    </location>
</feature>
<gene>
    <name evidence="9" type="ORF">BLX24_03580</name>
</gene>
<keyword evidence="5 6" id="KW-0472">Membrane</keyword>
<evidence type="ECO:0000256" key="6">
    <source>
        <dbReference type="SAM" id="Phobius"/>
    </source>
</evidence>
<feature type="transmembrane region" description="Helical" evidence="6">
    <location>
        <begin position="293"/>
        <end position="309"/>
    </location>
</feature>
<reference evidence="9 10" key="1">
    <citation type="submission" date="2016-10" db="EMBL/GenBank/DDBJ databases">
        <title>Arsenicibacter rosenii gen. nov., sp. nov., an efficient arsenic-methylating bacterium isolated from an arsenic-contaminated paddy soil.</title>
        <authorList>
            <person name="Huang K."/>
        </authorList>
    </citation>
    <scope>NUCLEOTIDE SEQUENCE [LARGE SCALE GENOMIC DNA]</scope>
    <source>
        <strain evidence="9 10">SM-1</strain>
    </source>
</reference>
<dbReference type="Proteomes" id="UP000181790">
    <property type="component" value="Unassembled WGS sequence"/>
</dbReference>
<feature type="transmembrane region" description="Helical" evidence="6">
    <location>
        <begin position="427"/>
        <end position="449"/>
    </location>
</feature>
<feature type="transmembrane region" description="Helical" evidence="6">
    <location>
        <begin position="512"/>
        <end position="530"/>
    </location>
</feature>
<organism evidence="9 10">
    <name type="scientific">Arsenicibacter rosenii</name>
    <dbReference type="NCBI Taxonomy" id="1750698"/>
    <lineage>
        <taxon>Bacteria</taxon>
        <taxon>Pseudomonadati</taxon>
        <taxon>Bacteroidota</taxon>
        <taxon>Cytophagia</taxon>
        <taxon>Cytophagales</taxon>
        <taxon>Spirosomataceae</taxon>
        <taxon>Arsenicibacter</taxon>
    </lineage>
</organism>
<feature type="transmembrane region" description="Helical" evidence="6">
    <location>
        <begin position="57"/>
        <end position="76"/>
    </location>
</feature>
<dbReference type="InterPro" id="IPR025405">
    <property type="entry name" value="DUF4131"/>
</dbReference>
<dbReference type="OrthoDB" id="9761531at2"/>
<evidence type="ECO:0000259" key="7">
    <source>
        <dbReference type="Pfam" id="PF03772"/>
    </source>
</evidence>
<dbReference type="Pfam" id="PF03772">
    <property type="entry name" value="Competence"/>
    <property type="match status" value="1"/>
</dbReference>
<dbReference type="PANTHER" id="PTHR30619:SF1">
    <property type="entry name" value="RECOMBINATION PROTEIN 2"/>
    <property type="match status" value="1"/>
</dbReference>
<evidence type="ECO:0000313" key="9">
    <source>
        <dbReference type="EMBL" id="OIN61154.1"/>
    </source>
</evidence>
<dbReference type="GO" id="GO:0005886">
    <property type="term" value="C:plasma membrane"/>
    <property type="evidence" value="ECO:0007669"/>
    <property type="project" value="UniProtKB-SubCell"/>
</dbReference>
<evidence type="ECO:0008006" key="11">
    <source>
        <dbReference type="Google" id="ProtNLM"/>
    </source>
</evidence>
<comment type="subcellular location">
    <subcellularLocation>
        <location evidence="1">Cell membrane</location>
        <topology evidence="1">Multi-pass membrane protein</topology>
    </subcellularLocation>
</comment>
<dbReference type="RefSeq" id="WP_071501658.1">
    <property type="nucleotide sequence ID" value="NZ_MORL01000001.1"/>
</dbReference>
<feature type="transmembrane region" description="Helical" evidence="6">
    <location>
        <begin position="27"/>
        <end position="45"/>
    </location>
</feature>
<evidence type="ECO:0000256" key="1">
    <source>
        <dbReference type="ARBA" id="ARBA00004651"/>
    </source>
</evidence>
<name>A0A1S2VQY7_9BACT</name>
<evidence type="ECO:0000256" key="5">
    <source>
        <dbReference type="ARBA" id="ARBA00023136"/>
    </source>
</evidence>
<proteinExistence type="predicted"/>
<dbReference type="Pfam" id="PF13567">
    <property type="entry name" value="DUF4131"/>
    <property type="match status" value="1"/>
</dbReference>
<dbReference type="PANTHER" id="PTHR30619">
    <property type="entry name" value="DNA INTERNALIZATION/COMPETENCE PROTEIN COMEC/REC2"/>
    <property type="match status" value="1"/>
</dbReference>
<evidence type="ECO:0000256" key="2">
    <source>
        <dbReference type="ARBA" id="ARBA00022475"/>
    </source>
</evidence>
<dbReference type="AlphaFoldDB" id="A0A1S2VQY7"/>
<keyword evidence="2" id="KW-1003">Cell membrane</keyword>
<feature type="transmembrane region" description="Helical" evidence="6">
    <location>
        <begin position="486"/>
        <end position="506"/>
    </location>
</feature>
<dbReference type="NCBIfam" id="TIGR00360">
    <property type="entry name" value="ComEC_N-term"/>
    <property type="match status" value="1"/>
</dbReference>
<evidence type="ECO:0000313" key="10">
    <source>
        <dbReference type="Proteomes" id="UP000181790"/>
    </source>
</evidence>
<feature type="transmembrane region" description="Helical" evidence="6">
    <location>
        <begin position="259"/>
        <end position="281"/>
    </location>
</feature>
<dbReference type="EMBL" id="MORL01000001">
    <property type="protein sequence ID" value="OIN61154.1"/>
    <property type="molecule type" value="Genomic_DNA"/>
</dbReference>
<dbReference type="InterPro" id="IPR004477">
    <property type="entry name" value="ComEC_N"/>
</dbReference>
<feature type="domain" description="ComEC/Rec2-related protein" evidence="7">
    <location>
        <begin position="239"/>
        <end position="507"/>
    </location>
</feature>
<evidence type="ECO:0000256" key="3">
    <source>
        <dbReference type="ARBA" id="ARBA00022692"/>
    </source>
</evidence>
<keyword evidence="3 6" id="KW-0812">Transmembrane</keyword>
<evidence type="ECO:0000259" key="8">
    <source>
        <dbReference type="Pfam" id="PF13567"/>
    </source>
</evidence>
<protein>
    <recommendedName>
        <fullName evidence="11">Competence protein ComEC</fullName>
    </recommendedName>
</protein>